<evidence type="ECO:0000259" key="3">
    <source>
        <dbReference type="SMART" id="SM00062"/>
    </source>
</evidence>
<evidence type="ECO:0000256" key="2">
    <source>
        <dbReference type="SAM" id="SignalP"/>
    </source>
</evidence>
<dbReference type="InterPro" id="IPR001638">
    <property type="entry name" value="Solute-binding_3/MltF_N"/>
</dbReference>
<dbReference type="Gene3D" id="3.40.190.10">
    <property type="entry name" value="Periplasmic binding protein-like II"/>
    <property type="match status" value="2"/>
</dbReference>
<dbReference type="Pfam" id="PF00497">
    <property type="entry name" value="SBP_bac_3"/>
    <property type="match status" value="1"/>
</dbReference>
<dbReference type="AlphaFoldDB" id="C4FEQ2"/>
<dbReference type="STRING" id="1683.Bang102_005750"/>
<feature type="domain" description="Solute-binding protein family 3/N-terminal" evidence="3">
    <location>
        <begin position="56"/>
        <end position="288"/>
    </location>
</feature>
<sequence>MAMIGASKRFGGRQSVNHALTRAMAACMVLALGLPGLAACGAGQADSSIIQPNGPLLTVGVASDEKGLGFWHEGAYEGLEADVARYVAQKLGYAKKQVVFKQVSPANRLQRLADGEVDMVVAGVPMPDSASYSGTKQIVASDDSAQYAGPYLTTPQSVLVRPRDVSAATGTAALRDWNVCTVAGSGASERLLAEQPRAHIHQRGSYSQCVTDLMTGTVRAVAGDAVVLAGLARAQARDVAVPAAKVSYGIVRYGIAVPQPSKTLAKNVADALSDMRSDGTLDKYAAQMSAETGWKE</sequence>
<dbReference type="SMART" id="SM00062">
    <property type="entry name" value="PBPb"/>
    <property type="match status" value="1"/>
</dbReference>
<evidence type="ECO:0000256" key="1">
    <source>
        <dbReference type="ARBA" id="ARBA00022729"/>
    </source>
</evidence>
<comment type="caution">
    <text evidence="4">The sequence shown here is derived from an EMBL/GenBank/DDBJ whole genome shotgun (WGS) entry which is preliminary data.</text>
</comment>
<protein>
    <recommendedName>
        <fullName evidence="3">Solute-binding protein family 3/N-terminal domain-containing protein</fullName>
    </recommendedName>
</protein>
<reference evidence="4" key="1">
    <citation type="submission" date="2009-04" db="EMBL/GenBank/DDBJ databases">
        <authorList>
            <person name="Weinstock G."/>
            <person name="Sodergren E."/>
            <person name="Clifton S."/>
            <person name="Fulton L."/>
            <person name="Fulton B."/>
            <person name="Courtney L."/>
            <person name="Fronick C."/>
            <person name="Harrison M."/>
            <person name="Strong C."/>
            <person name="Farmer C."/>
            <person name="Delahaunty K."/>
            <person name="Markovic C."/>
            <person name="Hall O."/>
            <person name="Minx P."/>
            <person name="Tomlinson C."/>
            <person name="Mitreva M."/>
            <person name="Nelson J."/>
            <person name="Hou S."/>
            <person name="Wollam A."/>
            <person name="Pepin K.H."/>
            <person name="Johnson M."/>
            <person name="Bhonagiri V."/>
            <person name="Nash W.E."/>
            <person name="Warren W."/>
            <person name="Chinwalla A."/>
            <person name="Mardis E.R."/>
            <person name="Wilson R.K."/>
        </authorList>
    </citation>
    <scope>NUCLEOTIDE SEQUENCE [LARGE SCALE GENOMIC DNA]</scope>
    <source>
        <strain evidence="4">DSM 20098</strain>
    </source>
</reference>
<dbReference type="KEGG" id="bang:BBAG_0709"/>
<proteinExistence type="predicted"/>
<accession>C4FEQ2</accession>
<gene>
    <name evidence="4" type="ORF">BIFANG_02793</name>
</gene>
<dbReference type="eggNOG" id="COG0834">
    <property type="taxonomic scope" value="Bacteria"/>
</dbReference>
<dbReference type="PANTHER" id="PTHR35936:SF17">
    <property type="entry name" value="ARGININE-BINDING EXTRACELLULAR PROTEIN ARTP"/>
    <property type="match status" value="1"/>
</dbReference>
<keyword evidence="1 2" id="KW-0732">Signal</keyword>
<organism evidence="4 5">
    <name type="scientific">Bifidobacterium angulatum DSM 20098 = JCM 7096</name>
    <dbReference type="NCBI Taxonomy" id="518635"/>
    <lineage>
        <taxon>Bacteria</taxon>
        <taxon>Bacillati</taxon>
        <taxon>Actinomycetota</taxon>
        <taxon>Actinomycetes</taxon>
        <taxon>Bifidobacteriales</taxon>
        <taxon>Bifidobacteriaceae</taxon>
        <taxon>Bifidobacterium</taxon>
    </lineage>
</organism>
<keyword evidence="5" id="KW-1185">Reference proteome</keyword>
<dbReference type="SUPFAM" id="SSF53850">
    <property type="entry name" value="Periplasmic binding protein-like II"/>
    <property type="match status" value="1"/>
</dbReference>
<dbReference type="Proteomes" id="UP000006408">
    <property type="component" value="Unassembled WGS sequence"/>
</dbReference>
<dbReference type="PATRIC" id="fig|518635.17.peg.736"/>
<evidence type="ECO:0000313" key="5">
    <source>
        <dbReference type="Proteomes" id="UP000006408"/>
    </source>
</evidence>
<evidence type="ECO:0000313" key="4">
    <source>
        <dbReference type="EMBL" id="EEP21433.1"/>
    </source>
</evidence>
<feature type="chain" id="PRO_5039088722" description="Solute-binding protein family 3/N-terminal domain-containing protein" evidence="2">
    <location>
        <begin position="39"/>
        <end position="296"/>
    </location>
</feature>
<dbReference type="EMBL" id="ABYS02000004">
    <property type="protein sequence ID" value="EEP21433.1"/>
    <property type="molecule type" value="Genomic_DNA"/>
</dbReference>
<feature type="signal peptide" evidence="2">
    <location>
        <begin position="1"/>
        <end position="38"/>
    </location>
</feature>
<name>C4FEQ2_9BIFI</name>
<dbReference type="PANTHER" id="PTHR35936">
    <property type="entry name" value="MEMBRANE-BOUND LYTIC MUREIN TRANSGLYCOSYLASE F"/>
    <property type="match status" value="1"/>
</dbReference>
<dbReference type="HOGENOM" id="CLU_019602_18_4_11"/>